<dbReference type="EMBL" id="FNBN01000004">
    <property type="protein sequence ID" value="SDG39787.1"/>
    <property type="molecule type" value="Genomic_DNA"/>
</dbReference>
<keyword evidence="1" id="KW-1133">Transmembrane helix</keyword>
<evidence type="ECO:0000256" key="1">
    <source>
        <dbReference type="SAM" id="Phobius"/>
    </source>
</evidence>
<accession>A0A1G7TWR0</accession>
<proteinExistence type="predicted"/>
<dbReference type="Proteomes" id="UP000199045">
    <property type="component" value="Unassembled WGS sequence"/>
</dbReference>
<dbReference type="AlphaFoldDB" id="A0A1G7TWR0"/>
<gene>
    <name evidence="2" type="ORF">SAMN04488121_104122</name>
</gene>
<keyword evidence="1" id="KW-0472">Membrane</keyword>
<name>A0A1G7TWR0_CHIFI</name>
<keyword evidence="1" id="KW-0812">Transmembrane</keyword>
<feature type="transmembrane region" description="Helical" evidence="1">
    <location>
        <begin position="118"/>
        <end position="138"/>
    </location>
</feature>
<protein>
    <submittedName>
        <fullName evidence="2">Uncharacterized protein</fullName>
    </submittedName>
</protein>
<evidence type="ECO:0000313" key="3">
    <source>
        <dbReference type="Proteomes" id="UP000199045"/>
    </source>
</evidence>
<reference evidence="2 3" key="1">
    <citation type="submission" date="2016-10" db="EMBL/GenBank/DDBJ databases">
        <authorList>
            <person name="de Groot N.N."/>
        </authorList>
    </citation>
    <scope>NUCLEOTIDE SEQUENCE [LARGE SCALE GENOMIC DNA]</scope>
    <source>
        <strain evidence="2 3">DSM 527</strain>
    </source>
</reference>
<sequence>MKKRGNKGLPELYMNNFCFLWHTKTDLSQHKSYPMYFIIFGRRRYIRKKVLPSELAVAVPPVIRQFELHQYYLHFFFIPTLPGYYEWVARTDDNKLIAITDSSLEDELIEKHEKGVPWRAYIGFILFLTVPLALFLSMKVRDYIEERDYRAFRKHENEVEIGNIMHPTLNDYFEFNVSGQGLLWTKVTNISETAIQLQPASEINSKNYSCHDLDTLFANDSIHKRQPEWISKRILKEMAGTEAGRGYDTTLFNIGSMSFYQICKGTTKQNVSDRQDRTP</sequence>
<evidence type="ECO:0000313" key="2">
    <source>
        <dbReference type="EMBL" id="SDG39787.1"/>
    </source>
</evidence>
<organism evidence="2 3">
    <name type="scientific">Chitinophaga filiformis</name>
    <name type="common">Myxococcus filiformis</name>
    <name type="synonym">Flexibacter filiformis</name>
    <dbReference type="NCBI Taxonomy" id="104663"/>
    <lineage>
        <taxon>Bacteria</taxon>
        <taxon>Pseudomonadati</taxon>
        <taxon>Bacteroidota</taxon>
        <taxon>Chitinophagia</taxon>
        <taxon>Chitinophagales</taxon>
        <taxon>Chitinophagaceae</taxon>
        <taxon>Chitinophaga</taxon>
    </lineage>
</organism>